<keyword evidence="6" id="KW-1185">Reference proteome</keyword>
<keyword evidence="5" id="KW-0472">Membrane</keyword>
<dbReference type="PROSITE" id="PS00375">
    <property type="entry name" value="UDPGT"/>
    <property type="match status" value="1"/>
</dbReference>
<feature type="signal peptide" evidence="5">
    <location>
        <begin position="1"/>
        <end position="20"/>
    </location>
</feature>
<evidence type="ECO:0000256" key="2">
    <source>
        <dbReference type="ARBA" id="ARBA00022676"/>
    </source>
</evidence>
<gene>
    <name evidence="7" type="primary">LOC113522294</name>
</gene>
<comment type="subcellular location">
    <subcellularLocation>
        <location evidence="5">Membrane</location>
        <topology evidence="5">Single-pass membrane protein</topology>
    </subcellularLocation>
</comment>
<dbReference type="InterPro" id="IPR002213">
    <property type="entry name" value="UDP_glucos_trans"/>
</dbReference>
<dbReference type="Proteomes" id="UP001652740">
    <property type="component" value="Unplaced"/>
</dbReference>
<feature type="transmembrane region" description="Helical" evidence="5">
    <location>
        <begin position="483"/>
        <end position="501"/>
    </location>
</feature>
<evidence type="ECO:0000256" key="1">
    <source>
        <dbReference type="ARBA" id="ARBA00009995"/>
    </source>
</evidence>
<evidence type="ECO:0000256" key="3">
    <source>
        <dbReference type="ARBA" id="ARBA00022679"/>
    </source>
</evidence>
<evidence type="ECO:0000313" key="6">
    <source>
        <dbReference type="Proteomes" id="UP001652740"/>
    </source>
</evidence>
<dbReference type="Pfam" id="PF00201">
    <property type="entry name" value="UDPGT"/>
    <property type="match status" value="1"/>
</dbReference>
<keyword evidence="2 4" id="KW-0328">Glycosyltransferase</keyword>
<comment type="catalytic activity">
    <reaction evidence="5">
        <text>glucuronate acceptor + UDP-alpha-D-glucuronate = acceptor beta-D-glucuronoside + UDP + H(+)</text>
        <dbReference type="Rhea" id="RHEA:21032"/>
        <dbReference type="ChEBI" id="CHEBI:15378"/>
        <dbReference type="ChEBI" id="CHEBI:58052"/>
        <dbReference type="ChEBI" id="CHEBI:58223"/>
        <dbReference type="ChEBI" id="CHEBI:132367"/>
        <dbReference type="ChEBI" id="CHEBI:132368"/>
        <dbReference type="EC" id="2.4.1.17"/>
    </reaction>
</comment>
<organism evidence="6 7">
    <name type="scientific">Galleria mellonella</name>
    <name type="common">Greater wax moth</name>
    <dbReference type="NCBI Taxonomy" id="7137"/>
    <lineage>
        <taxon>Eukaryota</taxon>
        <taxon>Metazoa</taxon>
        <taxon>Ecdysozoa</taxon>
        <taxon>Arthropoda</taxon>
        <taxon>Hexapoda</taxon>
        <taxon>Insecta</taxon>
        <taxon>Pterygota</taxon>
        <taxon>Neoptera</taxon>
        <taxon>Endopterygota</taxon>
        <taxon>Lepidoptera</taxon>
        <taxon>Glossata</taxon>
        <taxon>Ditrysia</taxon>
        <taxon>Pyraloidea</taxon>
        <taxon>Pyralidae</taxon>
        <taxon>Galleriinae</taxon>
        <taxon>Galleria</taxon>
    </lineage>
</organism>
<dbReference type="PANTHER" id="PTHR48043:SF159">
    <property type="entry name" value="EG:EG0003.4 PROTEIN-RELATED"/>
    <property type="match status" value="1"/>
</dbReference>
<accession>A0ABM3MZ42</accession>
<keyword evidence="5" id="KW-0812">Transmembrane</keyword>
<feature type="non-terminal residue" evidence="7">
    <location>
        <position position="521"/>
    </location>
</feature>
<comment type="similarity">
    <text evidence="1 4">Belongs to the UDP-glycosyltransferase family.</text>
</comment>
<proteinExistence type="inferred from homology"/>
<feature type="chain" id="PRO_5044957482" description="UDP-glucuronosyltransferase" evidence="5">
    <location>
        <begin position="21"/>
        <end position="521"/>
    </location>
</feature>
<dbReference type="Gene3D" id="3.40.50.2000">
    <property type="entry name" value="Glycogen Phosphorylase B"/>
    <property type="match status" value="1"/>
</dbReference>
<keyword evidence="3 4" id="KW-0808">Transferase</keyword>
<dbReference type="GeneID" id="113522294"/>
<dbReference type="InterPro" id="IPR035595">
    <property type="entry name" value="UDP_glycos_trans_CS"/>
</dbReference>
<name>A0ABM3MZ42_GALME</name>
<dbReference type="PANTHER" id="PTHR48043">
    <property type="entry name" value="EG:EG0003.4 PROTEIN-RELATED"/>
    <property type="match status" value="1"/>
</dbReference>
<protein>
    <recommendedName>
        <fullName evidence="5">UDP-glucuronosyltransferase</fullName>
        <ecNumber evidence="5">2.4.1.17</ecNumber>
    </recommendedName>
</protein>
<dbReference type="InterPro" id="IPR050271">
    <property type="entry name" value="UDP-glycosyltransferase"/>
</dbReference>
<evidence type="ECO:0000256" key="4">
    <source>
        <dbReference type="RuleBase" id="RU003718"/>
    </source>
</evidence>
<reference evidence="7" key="1">
    <citation type="submission" date="2025-08" db="UniProtKB">
        <authorList>
            <consortium name="RefSeq"/>
        </authorList>
    </citation>
    <scope>IDENTIFICATION</scope>
    <source>
        <tissue evidence="7">Whole larvae</tissue>
    </source>
</reference>
<evidence type="ECO:0000256" key="5">
    <source>
        <dbReference type="RuleBase" id="RU362059"/>
    </source>
</evidence>
<sequence length="521" mass="59906">MKKLLYFLIFIFLKASFSESYKILVSFPVPSKSHNILGNGVVRNLLKAGHEVTYITPYPINDPPPNLRQIDVSANINLMQDNINIKTIMEKEVDLKDWKFFFKMVKSINRDTLLSENVQRLLNDPNEQFDLYMPEWFYTESHIGIAAVFGCPYIWISTVEPHWVITRLIDENLHPAYNPDIQSSSSIPFSFYERVQQLTNQLTMTVIQLFYLDRLEEQQYTDVFKPILAKRGKTLPAYNEILYNASLTLGNSHVSLGQATRLPQSYKPIGGYHIDYNNTALPKDLKQILDNAKNGVIYFSMGSILKSKDMPNEIKKGLLKMFGELEYTVLWKFEETLPGLPDNVHILQWAPQQSILAHPNCILFITHGGLLSTTEAVHFGKPMIGIPVFADQFINVDRMTKKGFAKKVDLTFNVAEDLKETIIDILKDPSYAKRAKELSFIYHDRPVSPGKELVHWAEHVVRTRGAPHLRSPALQVPLYQKCYLDLVALLVACLILIRIVLRKLINLLFNKNKKIRKEKQI</sequence>
<keyword evidence="5" id="KW-1133">Transmembrane helix</keyword>
<dbReference type="RefSeq" id="XP_052756579.1">
    <property type="nucleotide sequence ID" value="XM_052900619.1"/>
</dbReference>
<evidence type="ECO:0000313" key="7">
    <source>
        <dbReference type="RefSeq" id="XP_052756579.1"/>
    </source>
</evidence>
<dbReference type="EC" id="2.4.1.17" evidence="5"/>
<keyword evidence="5" id="KW-0732">Signal</keyword>
<dbReference type="SUPFAM" id="SSF53756">
    <property type="entry name" value="UDP-Glycosyltransferase/glycogen phosphorylase"/>
    <property type="match status" value="1"/>
</dbReference>
<dbReference type="CDD" id="cd03784">
    <property type="entry name" value="GT1_Gtf-like"/>
    <property type="match status" value="1"/>
</dbReference>